<gene>
    <name evidence="2" type="ORF">WJX75_009948</name>
</gene>
<proteinExistence type="predicted"/>
<feature type="compositionally biased region" description="Basic and acidic residues" evidence="1">
    <location>
        <begin position="544"/>
        <end position="554"/>
    </location>
</feature>
<dbReference type="Proteomes" id="UP001491310">
    <property type="component" value="Unassembled WGS sequence"/>
</dbReference>
<feature type="region of interest" description="Disordered" evidence="1">
    <location>
        <begin position="501"/>
        <end position="529"/>
    </location>
</feature>
<name>A0ABR2YWC2_9CHLO</name>
<feature type="region of interest" description="Disordered" evidence="1">
    <location>
        <begin position="544"/>
        <end position="570"/>
    </location>
</feature>
<sequence length="750" mass="84021">MDIASLLHRNSKDRSLRALKSPNFRAEDIPWSTAQELDAHLAKQLDWGKVCVHRERVHADDPHETEFFMHCARDPIAVLKELLLSFKAKGMTYEARMLWEDLIRAFEDFASGEFMHEKQAAVREHHPGACIIGLLFYSDSSDIGVGNLKIRPLQMYIANFTLSQLRSQDGGRRIADLPCLDAKELRLSEKSDRFIDLQKRVFRASLRHIMQPFKDVAAIGMDMRCRDGQQRLLFPLPAAYIADLQEAFYVFGIFPFPAKRSDITTLIKKCDMGDPHVQAEKRTEASVAEVLKQARRQMKDGDERGAQLTLAQMSLSSINESPMAGFPYTDAFELYKNDRMHAVDSGMLDHLARIFQKQLEEADCLDAINDYMGRVTEVGYPGLSLPSHGLDLGKKATASQRAALMACLPVALLAAEDAPLQHGMISALQEVLEWGAIRDLPRHTADSLEALETACKRAQRACIDELAGLSASDWCFPKFYRMRFYGEDIRSMGSVNYTSTGYGERAHKDPKAAKNHTNRHKDAKDQLLQQAGRRDVVRRIVQDAEEATRNDRKTTRSSAAQKAAMKGRPVLSDEQLRVSYSASRGTPAALESFRAAVGQKYHSYFEEALRRHLFAGEAVVGTPLSALPDLTVPQISVANSLGVPHQFHRGSKMEGVTLYAGSKGRRNDFVTVRGADQERYIARLLLLFRYTNKYGQVKSCAYIRCHIQQRGTYGSRITGSLKELASTAIESALLEASAESRDFGAARLAR</sequence>
<evidence type="ECO:0000256" key="1">
    <source>
        <dbReference type="SAM" id="MobiDB-lite"/>
    </source>
</evidence>
<evidence type="ECO:0000313" key="3">
    <source>
        <dbReference type="Proteomes" id="UP001491310"/>
    </source>
</evidence>
<keyword evidence="3" id="KW-1185">Reference proteome</keyword>
<accession>A0ABR2YWC2</accession>
<dbReference type="Pfam" id="PF18759">
    <property type="entry name" value="Plavaka"/>
    <property type="match status" value="1"/>
</dbReference>
<reference evidence="2 3" key="1">
    <citation type="journal article" date="2024" name="Nat. Commun.">
        <title>Phylogenomics reveals the evolutionary origins of lichenization in chlorophyte algae.</title>
        <authorList>
            <person name="Puginier C."/>
            <person name="Libourel C."/>
            <person name="Otte J."/>
            <person name="Skaloud P."/>
            <person name="Haon M."/>
            <person name="Grisel S."/>
            <person name="Petersen M."/>
            <person name="Berrin J.G."/>
            <person name="Delaux P.M."/>
            <person name="Dal Grande F."/>
            <person name="Keller J."/>
        </authorList>
    </citation>
    <scope>NUCLEOTIDE SEQUENCE [LARGE SCALE GENOMIC DNA]</scope>
    <source>
        <strain evidence="2 3">SAG 216-7</strain>
    </source>
</reference>
<dbReference type="InterPro" id="IPR041078">
    <property type="entry name" value="Plavaka"/>
</dbReference>
<comment type="caution">
    <text evidence="2">The sequence shown here is derived from an EMBL/GenBank/DDBJ whole genome shotgun (WGS) entry which is preliminary data.</text>
</comment>
<protein>
    <submittedName>
        <fullName evidence="2">Uncharacterized protein</fullName>
    </submittedName>
</protein>
<organism evidence="2 3">
    <name type="scientific">Coccomyxa subellipsoidea</name>
    <dbReference type="NCBI Taxonomy" id="248742"/>
    <lineage>
        <taxon>Eukaryota</taxon>
        <taxon>Viridiplantae</taxon>
        <taxon>Chlorophyta</taxon>
        <taxon>core chlorophytes</taxon>
        <taxon>Trebouxiophyceae</taxon>
        <taxon>Trebouxiophyceae incertae sedis</taxon>
        <taxon>Coccomyxaceae</taxon>
        <taxon>Coccomyxa</taxon>
    </lineage>
</organism>
<evidence type="ECO:0000313" key="2">
    <source>
        <dbReference type="EMBL" id="KAK9916198.1"/>
    </source>
</evidence>
<dbReference type="EMBL" id="JALJOT010000004">
    <property type="protein sequence ID" value="KAK9916198.1"/>
    <property type="molecule type" value="Genomic_DNA"/>
</dbReference>